<accession>A0A6H1TW25</accession>
<name>A0A6H1TW25_9CYAN</name>
<proteinExistence type="predicted"/>
<feature type="compositionally biased region" description="Polar residues" evidence="1">
    <location>
        <begin position="1"/>
        <end position="22"/>
    </location>
</feature>
<dbReference type="EMBL" id="CP051167">
    <property type="protein sequence ID" value="QIZ70808.1"/>
    <property type="molecule type" value="Genomic_DNA"/>
</dbReference>
<dbReference type="RefSeq" id="WP_168568963.1">
    <property type="nucleotide sequence ID" value="NZ_CP051167.1"/>
</dbReference>
<dbReference type="Proteomes" id="UP000500857">
    <property type="component" value="Chromosome"/>
</dbReference>
<evidence type="ECO:0000313" key="3">
    <source>
        <dbReference type="Proteomes" id="UP000500857"/>
    </source>
</evidence>
<dbReference type="AlphaFoldDB" id="A0A6H1TW25"/>
<reference evidence="2 3" key="1">
    <citation type="submission" date="2020-04" db="EMBL/GenBank/DDBJ databases">
        <authorList>
            <person name="Basu S."/>
            <person name="Maruthanayagam V."/>
            <person name="Chakraborty S."/>
            <person name="Pramanik A."/>
            <person name="Mukherjee J."/>
            <person name="Brink B."/>
        </authorList>
    </citation>
    <scope>NUCLEOTIDE SEQUENCE [LARGE SCALE GENOMIC DNA]</scope>
    <source>
        <strain evidence="2 3">AP17</strain>
    </source>
</reference>
<dbReference type="KEGG" id="oxy:HCG48_09605"/>
<evidence type="ECO:0000313" key="2">
    <source>
        <dbReference type="EMBL" id="QIZ70808.1"/>
    </source>
</evidence>
<keyword evidence="3" id="KW-1185">Reference proteome</keyword>
<organism evidence="2 3">
    <name type="scientific">Oxynema aestuarii AP17</name>
    <dbReference type="NCBI Taxonomy" id="2064643"/>
    <lineage>
        <taxon>Bacteria</taxon>
        <taxon>Bacillati</taxon>
        <taxon>Cyanobacteriota</taxon>
        <taxon>Cyanophyceae</taxon>
        <taxon>Oscillatoriophycideae</taxon>
        <taxon>Oscillatoriales</taxon>
        <taxon>Oscillatoriaceae</taxon>
        <taxon>Oxynema</taxon>
        <taxon>Oxynema aestuarii</taxon>
    </lineage>
</organism>
<feature type="region of interest" description="Disordered" evidence="1">
    <location>
        <begin position="1"/>
        <end position="70"/>
    </location>
</feature>
<sequence>MLNSVAWNSRNAANSLSLTGESVANRGDRPNPTRAPAIGASRAIVAADGDAPRSPGRAIDPTNGSTKSSI</sequence>
<evidence type="ECO:0000256" key="1">
    <source>
        <dbReference type="SAM" id="MobiDB-lite"/>
    </source>
</evidence>
<protein>
    <submittedName>
        <fullName evidence="2">Uncharacterized protein</fullName>
    </submittedName>
</protein>
<gene>
    <name evidence="2" type="ORF">HCG48_09605</name>
</gene>